<dbReference type="InterPro" id="IPR000477">
    <property type="entry name" value="RT_dom"/>
</dbReference>
<dbReference type="Pfam" id="PF00078">
    <property type="entry name" value="RVT_1"/>
    <property type="match status" value="1"/>
</dbReference>
<dbReference type="Gene3D" id="3.10.10.10">
    <property type="entry name" value="HIV Type 1 Reverse Transcriptase, subunit A, domain 1"/>
    <property type="match status" value="1"/>
</dbReference>
<dbReference type="Proteomes" id="UP000230750">
    <property type="component" value="Unassembled WGS sequence"/>
</dbReference>
<dbReference type="SUPFAM" id="SSF56672">
    <property type="entry name" value="DNA/RNA polymerases"/>
    <property type="match status" value="1"/>
</dbReference>
<dbReference type="InterPro" id="IPR043128">
    <property type="entry name" value="Rev_trsase/Diguanyl_cyclase"/>
</dbReference>
<name>A0A2G8JDF7_STIJA</name>
<evidence type="ECO:0000313" key="3">
    <source>
        <dbReference type="Proteomes" id="UP000230750"/>
    </source>
</evidence>
<dbReference type="EMBL" id="MRZV01002407">
    <property type="protein sequence ID" value="PIK33780.1"/>
    <property type="molecule type" value="Genomic_DNA"/>
</dbReference>
<comment type="caution">
    <text evidence="2">The sequence shown here is derived from an EMBL/GenBank/DDBJ whole genome shotgun (WGS) entry which is preliminary data.</text>
</comment>
<dbReference type="InterPro" id="IPR043502">
    <property type="entry name" value="DNA/RNA_pol_sf"/>
</dbReference>
<reference evidence="2 3" key="1">
    <citation type="journal article" date="2017" name="PLoS Biol.">
        <title>The sea cucumber genome provides insights into morphological evolution and visceral regeneration.</title>
        <authorList>
            <person name="Zhang X."/>
            <person name="Sun L."/>
            <person name="Yuan J."/>
            <person name="Sun Y."/>
            <person name="Gao Y."/>
            <person name="Zhang L."/>
            <person name="Li S."/>
            <person name="Dai H."/>
            <person name="Hamel J.F."/>
            <person name="Liu C."/>
            <person name="Yu Y."/>
            <person name="Liu S."/>
            <person name="Lin W."/>
            <person name="Guo K."/>
            <person name="Jin S."/>
            <person name="Xu P."/>
            <person name="Storey K.B."/>
            <person name="Huan P."/>
            <person name="Zhang T."/>
            <person name="Zhou Y."/>
            <person name="Zhang J."/>
            <person name="Lin C."/>
            <person name="Li X."/>
            <person name="Xing L."/>
            <person name="Huo D."/>
            <person name="Sun M."/>
            <person name="Wang L."/>
            <person name="Mercier A."/>
            <person name="Li F."/>
            <person name="Yang H."/>
            <person name="Xiang J."/>
        </authorList>
    </citation>
    <scope>NUCLEOTIDE SEQUENCE [LARGE SCALE GENOMIC DNA]</scope>
    <source>
        <strain evidence="2">Shaxun</strain>
        <tissue evidence="2">Muscle</tissue>
    </source>
</reference>
<evidence type="ECO:0000313" key="2">
    <source>
        <dbReference type="EMBL" id="PIK33780.1"/>
    </source>
</evidence>
<sequence>MSPCLDQKRLNQNLTRCPHKIPTLEELNRAFANAKYFSKLDAKAGYWSVHLARDSQELTTFRTPFGRYCFRRLPLGLATSQDIFQQRMDDIISAFYVTRHTGYKTSRPNGTTKPSHSYKRTSGQAMTSSAKFLASWGLLTILSCLV</sequence>
<keyword evidence="3" id="KW-1185">Reference proteome</keyword>
<proteinExistence type="predicted"/>
<dbReference type="InterPro" id="IPR050951">
    <property type="entry name" value="Retrovirus_Pol_polyprotein"/>
</dbReference>
<accession>A0A2G8JDF7</accession>
<dbReference type="Gene3D" id="3.30.70.270">
    <property type="match status" value="1"/>
</dbReference>
<organism evidence="2 3">
    <name type="scientific">Stichopus japonicus</name>
    <name type="common">Sea cucumber</name>
    <dbReference type="NCBI Taxonomy" id="307972"/>
    <lineage>
        <taxon>Eukaryota</taxon>
        <taxon>Metazoa</taxon>
        <taxon>Echinodermata</taxon>
        <taxon>Eleutherozoa</taxon>
        <taxon>Echinozoa</taxon>
        <taxon>Holothuroidea</taxon>
        <taxon>Aspidochirotacea</taxon>
        <taxon>Aspidochirotida</taxon>
        <taxon>Stichopodidae</taxon>
        <taxon>Apostichopus</taxon>
    </lineage>
</organism>
<dbReference type="PANTHER" id="PTHR37984:SF7">
    <property type="entry name" value="INTEGRASE CATALYTIC DOMAIN-CONTAINING PROTEIN"/>
    <property type="match status" value="1"/>
</dbReference>
<dbReference type="OrthoDB" id="6776789at2759"/>
<evidence type="ECO:0000259" key="1">
    <source>
        <dbReference type="Pfam" id="PF00078"/>
    </source>
</evidence>
<dbReference type="AlphaFoldDB" id="A0A2G8JDF7"/>
<gene>
    <name evidence="2" type="ORF">BSL78_29404</name>
</gene>
<protein>
    <recommendedName>
        <fullName evidence="1">Reverse transcriptase domain-containing protein</fullName>
    </recommendedName>
</protein>
<dbReference type="CDD" id="cd01647">
    <property type="entry name" value="RT_LTR"/>
    <property type="match status" value="1"/>
</dbReference>
<feature type="domain" description="Reverse transcriptase" evidence="1">
    <location>
        <begin position="8"/>
        <end position="95"/>
    </location>
</feature>
<dbReference type="PANTHER" id="PTHR37984">
    <property type="entry name" value="PROTEIN CBG26694"/>
    <property type="match status" value="1"/>
</dbReference>